<dbReference type="GO" id="GO:0015297">
    <property type="term" value="F:antiporter activity"/>
    <property type="evidence" value="ECO:0007669"/>
    <property type="project" value="InterPro"/>
</dbReference>
<evidence type="ECO:0000313" key="9">
    <source>
        <dbReference type="EMBL" id="AGG66768.1"/>
    </source>
</evidence>
<feature type="transmembrane region" description="Helical" evidence="8">
    <location>
        <begin position="171"/>
        <end position="190"/>
    </location>
</feature>
<evidence type="ECO:0000256" key="4">
    <source>
        <dbReference type="ARBA" id="ARBA00022475"/>
    </source>
</evidence>
<comment type="subcellular location">
    <subcellularLocation>
        <location evidence="1">Cell membrane</location>
        <topology evidence="1">Multi-pass membrane protein</topology>
    </subcellularLocation>
</comment>
<feature type="transmembrane region" description="Helical" evidence="8">
    <location>
        <begin position="43"/>
        <end position="61"/>
    </location>
</feature>
<feature type="transmembrane region" description="Helical" evidence="8">
    <location>
        <begin position="202"/>
        <end position="225"/>
    </location>
</feature>
<keyword evidence="7 8" id="KW-0472">Membrane</keyword>
<dbReference type="KEGG" id="ccn:H924_06620"/>
<dbReference type="GO" id="GO:0005886">
    <property type="term" value="C:plasma membrane"/>
    <property type="evidence" value="ECO:0007669"/>
    <property type="project" value="UniProtKB-SubCell"/>
</dbReference>
<dbReference type="EMBL" id="CP004354">
    <property type="protein sequence ID" value="AGG66768.1"/>
    <property type="molecule type" value="Genomic_DNA"/>
</dbReference>
<keyword evidence="5 8" id="KW-0812">Transmembrane</keyword>
<keyword evidence="6 8" id="KW-1133">Transmembrane helix</keyword>
<dbReference type="HOGENOM" id="CLU_022869_1_1_11"/>
<evidence type="ECO:0000256" key="8">
    <source>
        <dbReference type="SAM" id="Phobius"/>
    </source>
</evidence>
<evidence type="ECO:0000256" key="5">
    <source>
        <dbReference type="ARBA" id="ARBA00022692"/>
    </source>
</evidence>
<feature type="transmembrane region" description="Helical" evidence="8">
    <location>
        <begin position="237"/>
        <end position="255"/>
    </location>
</feature>
<feature type="transmembrane region" description="Helical" evidence="8">
    <location>
        <begin position="293"/>
        <end position="313"/>
    </location>
</feature>
<dbReference type="InterPro" id="IPR004706">
    <property type="entry name" value="Arsenical-R_Acr3"/>
</dbReference>
<evidence type="ECO:0000256" key="1">
    <source>
        <dbReference type="ARBA" id="ARBA00004651"/>
    </source>
</evidence>
<reference evidence="9 10" key="1">
    <citation type="submission" date="2013-02" db="EMBL/GenBank/DDBJ databases">
        <title>The complete genome sequence of Corynebacterium callunae DSM 20147.</title>
        <authorList>
            <person name="Ruckert C."/>
            <person name="Albersmeier A."/>
            <person name="Kalinowski J."/>
        </authorList>
    </citation>
    <scope>NUCLEOTIDE SEQUENCE [LARGE SCALE GENOMIC DNA]</scope>
    <source>
        <strain evidence="9 10">DSM 20147</strain>
    </source>
</reference>
<keyword evidence="4" id="KW-1003">Cell membrane</keyword>
<dbReference type="GO" id="GO:0015105">
    <property type="term" value="F:arsenite transmembrane transporter activity"/>
    <property type="evidence" value="ECO:0007669"/>
    <property type="project" value="TreeGrafter"/>
</dbReference>
<dbReference type="InterPro" id="IPR038770">
    <property type="entry name" value="Na+/solute_symporter_sf"/>
</dbReference>
<dbReference type="eggNOG" id="COG0798">
    <property type="taxonomic scope" value="Bacteria"/>
</dbReference>
<comment type="similarity">
    <text evidence="2">Belongs to the arsenical resistance-3 (ACR3) (TC 2.A.59) family.</text>
</comment>
<dbReference type="STRING" id="1121353.H924_06620"/>
<dbReference type="PATRIC" id="fig|1121353.3.peg.1350"/>
<gene>
    <name evidence="9" type="ORF">H924_06620</name>
</gene>
<dbReference type="Gene3D" id="1.20.1530.20">
    <property type="match status" value="1"/>
</dbReference>
<name>M1UYT5_9CORY</name>
<evidence type="ECO:0000256" key="7">
    <source>
        <dbReference type="ARBA" id="ARBA00023136"/>
    </source>
</evidence>
<keyword evidence="10" id="KW-1185">Reference proteome</keyword>
<dbReference type="PANTHER" id="PTHR43057">
    <property type="entry name" value="ARSENITE EFFLUX TRANSPORTER"/>
    <property type="match status" value="1"/>
</dbReference>
<keyword evidence="3" id="KW-0813">Transport</keyword>
<dbReference type="AlphaFoldDB" id="M1UYT5"/>
<accession>M1UYT5</accession>
<dbReference type="Pfam" id="PF01758">
    <property type="entry name" value="SBF"/>
    <property type="match status" value="1"/>
</dbReference>
<feature type="transmembrane region" description="Helical" evidence="8">
    <location>
        <begin position="16"/>
        <end position="37"/>
    </location>
</feature>
<proteinExistence type="inferred from homology"/>
<feature type="transmembrane region" description="Helical" evidence="8">
    <location>
        <begin position="132"/>
        <end position="151"/>
    </location>
</feature>
<dbReference type="Proteomes" id="UP000011760">
    <property type="component" value="Chromosome"/>
</dbReference>
<evidence type="ECO:0000256" key="2">
    <source>
        <dbReference type="ARBA" id="ARBA00010110"/>
    </source>
</evidence>
<feature type="transmembrane region" description="Helical" evidence="8">
    <location>
        <begin position="73"/>
        <end position="95"/>
    </location>
</feature>
<evidence type="ECO:0000256" key="3">
    <source>
        <dbReference type="ARBA" id="ARBA00022448"/>
    </source>
</evidence>
<evidence type="ECO:0000313" key="10">
    <source>
        <dbReference type="Proteomes" id="UP000011760"/>
    </source>
</evidence>
<dbReference type="InterPro" id="IPR002657">
    <property type="entry name" value="BilAc:Na_symport/Acr3"/>
</dbReference>
<feature type="transmembrane region" description="Helical" evidence="8">
    <location>
        <begin position="101"/>
        <end position="120"/>
    </location>
</feature>
<organism evidence="9 10">
    <name type="scientific">Corynebacterium callunae DSM 20147</name>
    <dbReference type="NCBI Taxonomy" id="1121353"/>
    <lineage>
        <taxon>Bacteria</taxon>
        <taxon>Bacillati</taxon>
        <taxon>Actinomycetota</taxon>
        <taxon>Actinomycetes</taxon>
        <taxon>Mycobacteriales</taxon>
        <taxon>Corynebacteriaceae</taxon>
        <taxon>Corynebacterium</taxon>
    </lineage>
</organism>
<protein>
    <submittedName>
        <fullName evidence="9">Putative arsenite efflux pump</fullName>
    </submittedName>
</protein>
<evidence type="ECO:0000256" key="6">
    <source>
        <dbReference type="ARBA" id="ARBA00022989"/>
    </source>
</evidence>
<dbReference type="PANTHER" id="PTHR43057:SF1">
    <property type="entry name" value="ARSENICAL-RESISTANCE PROTEIN 3"/>
    <property type="match status" value="1"/>
</dbReference>
<dbReference type="GO" id="GO:0015104">
    <property type="term" value="F:antimonite transmembrane transporter activity"/>
    <property type="evidence" value="ECO:0007669"/>
    <property type="project" value="TreeGrafter"/>
</dbReference>
<sequence>MKDLPQLIQWWTKHQILLYLGALLLGGLFGLGFPAAAPSIEHLINPVLMVLLYATFLAVPLTKLSNAWRDLQFLGGLLTLNFLIVPVIVFALSRLVANEEALLVGVLLVLLAPCIDYVIVFSGVAGAANEKLLAATPVLMLVQMLLLPVYLRLFVGPELLAAINLAPFVEAFLLLIVVPLAAALITQFLAQRVTTAQRLMDFMDAVMVPLMMLTLAVVVASQISAVSSEVRVLLNVIPIYVAFLVIMVPVGMIVSKAAGQDVPSTRAMVFSGATRNSLVVLPLALALPEELSLAAIVVVTQTLVELVGMVMYVRIIPQATKDKKPA</sequence>